<evidence type="ECO:0000313" key="1">
    <source>
        <dbReference type="EMBL" id="SEH03865.1"/>
    </source>
</evidence>
<dbReference type="Proteomes" id="UP000236732">
    <property type="component" value="Unassembled WGS sequence"/>
</dbReference>
<proteinExistence type="predicted"/>
<accession>A0A1H6F4A1</accession>
<protein>
    <submittedName>
        <fullName evidence="1">Uncharacterized protein</fullName>
    </submittedName>
</protein>
<keyword evidence="2" id="KW-1185">Reference proteome</keyword>
<organism evidence="1 2">
    <name type="scientific">Nonomuraea solani</name>
    <dbReference type="NCBI Taxonomy" id="1144553"/>
    <lineage>
        <taxon>Bacteria</taxon>
        <taxon>Bacillati</taxon>
        <taxon>Actinomycetota</taxon>
        <taxon>Actinomycetes</taxon>
        <taxon>Streptosporangiales</taxon>
        <taxon>Streptosporangiaceae</taxon>
        <taxon>Nonomuraea</taxon>
    </lineage>
</organism>
<dbReference type="AlphaFoldDB" id="A0A1H6F4A1"/>
<name>A0A1H6F4A1_9ACTN</name>
<evidence type="ECO:0000313" key="2">
    <source>
        <dbReference type="Proteomes" id="UP000236732"/>
    </source>
</evidence>
<gene>
    <name evidence="1" type="ORF">SAMN05444920_14610</name>
</gene>
<sequence>MFQKPLSSITAPSNLVDISDIPDHWTGRDLLTSLILWYGLDPVLAAQRAEELLGPWDLTEVEITPVREYSPAMIRKISLLVALLPEPQPLAFDTLLSDAGHSSRSWMSA</sequence>
<reference evidence="1 2" key="1">
    <citation type="submission" date="2016-10" db="EMBL/GenBank/DDBJ databases">
        <authorList>
            <person name="de Groot N.N."/>
        </authorList>
    </citation>
    <scope>NUCLEOTIDE SEQUENCE [LARGE SCALE GENOMIC DNA]</scope>
    <source>
        <strain evidence="1 2">CGMCC 4.7037</strain>
    </source>
</reference>
<dbReference type="EMBL" id="FNVT01000046">
    <property type="protein sequence ID" value="SEH03865.1"/>
    <property type="molecule type" value="Genomic_DNA"/>
</dbReference>